<dbReference type="NCBIfam" id="TIGR00813">
    <property type="entry name" value="sss"/>
    <property type="match status" value="1"/>
</dbReference>
<dbReference type="InterPro" id="IPR038377">
    <property type="entry name" value="Na/Glc_symporter_sf"/>
</dbReference>
<name>A0ABP0GTS2_CLALP</name>
<dbReference type="Gene3D" id="1.20.1730.10">
    <property type="entry name" value="Sodium/glucose cotransporter"/>
    <property type="match status" value="1"/>
</dbReference>
<dbReference type="PANTHER" id="PTHR42985:SF45">
    <property type="entry name" value="SODIUM_IODIDE COTRANSPORTER-LIKE"/>
    <property type="match status" value="1"/>
</dbReference>
<sequence>MDFAPDFTRRTFSAGDYVVFALMFLVSTLIGCFYFYKDRKKEDRDEFLIGGRSLSPYPVGLSLSVSVVTGTLVLGTPGDVYAFGTTYIWLVIGFFLAAAVASEIYVPIFYGLRLRSAYEYLEYRFHRSVRILGAITYIVHTVIYLGFVIYAPAYALNVVTGWNIWGAITSTSFVCIIYTALGGLKAVIWIDVAQMIFIVFGFVSVLIQGSLKAGGYEVLWKKCIDGGRINFGNFNPDPRLSNTFWSLCVGGGLSATSLYAVNQASVQRFMSCRSATTAKAAAFLNCAGLLILYVLAMLVGVEIYGYYHKCDPLQFTHLTQRDQLLPFLVMDLFQNNPGAPGLIVASIYSSCLSSVSTSLIALSSVTVTDIFSPWWDFSEERSTWIARGSVVFYGILGILFAFLTSRLEGLLKAALVIHGLLGGPMLGVFTLGILFPCANPAGAIVGLLVGVAMNAWVFSGALDYSWYIEQFQGFLPLQTDMCPTTETSLPSNATTPLASLSTAMSTHQSSTTAAGTVPAVVEIYSMSFWYLSAWGFTFTIVVGLLISFMTCGQRSRKDVDPRFVHPFFSHWLCIFLPKSAQKWTWCGVPHDFVRNNTKTTENEQGSSNATFRDERF</sequence>
<feature type="compositionally biased region" description="Polar residues" evidence="14">
    <location>
        <begin position="596"/>
        <end position="610"/>
    </location>
</feature>
<evidence type="ECO:0000256" key="14">
    <source>
        <dbReference type="SAM" id="MobiDB-lite"/>
    </source>
</evidence>
<dbReference type="PANTHER" id="PTHR42985">
    <property type="entry name" value="SODIUM-COUPLED MONOCARBOXYLATE TRANSPORTER"/>
    <property type="match status" value="1"/>
</dbReference>
<dbReference type="PROSITE" id="PS50283">
    <property type="entry name" value="NA_SOLUT_SYMP_3"/>
    <property type="match status" value="1"/>
</dbReference>
<accession>A0ABP0GTS2</accession>
<feature type="transmembrane region" description="Helical" evidence="15">
    <location>
        <begin position="162"/>
        <end position="181"/>
    </location>
</feature>
<evidence type="ECO:0000256" key="3">
    <source>
        <dbReference type="ARBA" id="ARBA00022448"/>
    </source>
</evidence>
<keyword evidence="7" id="KW-0915">Sodium</keyword>
<keyword evidence="17" id="KW-1185">Reference proteome</keyword>
<evidence type="ECO:0000256" key="7">
    <source>
        <dbReference type="ARBA" id="ARBA00023053"/>
    </source>
</evidence>
<dbReference type="PROSITE" id="PS00456">
    <property type="entry name" value="NA_SOLUT_SYMP_1"/>
    <property type="match status" value="1"/>
</dbReference>
<dbReference type="EMBL" id="CAWYQH010000141">
    <property type="protein sequence ID" value="CAK8694351.1"/>
    <property type="molecule type" value="Genomic_DNA"/>
</dbReference>
<evidence type="ECO:0000256" key="1">
    <source>
        <dbReference type="ARBA" id="ARBA00004651"/>
    </source>
</evidence>
<evidence type="ECO:0000313" key="16">
    <source>
        <dbReference type="EMBL" id="CAK8694351.1"/>
    </source>
</evidence>
<keyword evidence="3" id="KW-0813">Transport</keyword>
<dbReference type="InterPro" id="IPR001734">
    <property type="entry name" value="Na/solute_symporter"/>
</dbReference>
<feature type="transmembrane region" description="Helical" evidence="15">
    <location>
        <begin position="243"/>
        <end position="261"/>
    </location>
</feature>
<comment type="catalytic activity">
    <reaction evidence="12">
        <text>iodide(out) + 2 Na(+)(out) = iodide(in) + 2 Na(+)(in)</text>
        <dbReference type="Rhea" id="RHEA:71207"/>
        <dbReference type="ChEBI" id="CHEBI:16382"/>
        <dbReference type="ChEBI" id="CHEBI:29101"/>
    </reaction>
</comment>
<comment type="similarity">
    <text evidence="2 13">Belongs to the sodium:solute symporter (SSF) (TC 2.A.21) family.</text>
</comment>
<evidence type="ECO:0000256" key="4">
    <source>
        <dbReference type="ARBA" id="ARBA00022475"/>
    </source>
</evidence>
<dbReference type="InterPro" id="IPR018212">
    <property type="entry name" value="Na/solute_symporter_CS"/>
</dbReference>
<proteinExistence type="inferred from homology"/>
<feature type="transmembrane region" description="Helical" evidence="15">
    <location>
        <begin position="384"/>
        <end position="403"/>
    </location>
</feature>
<dbReference type="CDD" id="cd11492">
    <property type="entry name" value="SLC5sbd_NIS-SMVT"/>
    <property type="match status" value="1"/>
</dbReference>
<feature type="transmembrane region" description="Helical" evidence="15">
    <location>
        <begin position="442"/>
        <end position="462"/>
    </location>
</feature>
<feature type="transmembrane region" description="Helical" evidence="15">
    <location>
        <begin position="188"/>
        <end position="211"/>
    </location>
</feature>
<evidence type="ECO:0000256" key="5">
    <source>
        <dbReference type="ARBA" id="ARBA00022692"/>
    </source>
</evidence>
<evidence type="ECO:0000256" key="6">
    <source>
        <dbReference type="ARBA" id="ARBA00022989"/>
    </source>
</evidence>
<keyword evidence="11" id="KW-0739">Sodium transport</keyword>
<feature type="transmembrane region" description="Helical" evidence="15">
    <location>
        <begin position="57"/>
        <end position="75"/>
    </location>
</feature>
<feature type="transmembrane region" description="Helical" evidence="15">
    <location>
        <begin position="87"/>
        <end position="110"/>
    </location>
</feature>
<evidence type="ECO:0000256" key="15">
    <source>
        <dbReference type="SAM" id="Phobius"/>
    </source>
</evidence>
<feature type="transmembrane region" description="Helical" evidence="15">
    <location>
        <begin position="131"/>
        <end position="156"/>
    </location>
</feature>
<dbReference type="Pfam" id="PF00474">
    <property type="entry name" value="SSF"/>
    <property type="match status" value="1"/>
</dbReference>
<evidence type="ECO:0008006" key="18">
    <source>
        <dbReference type="Google" id="ProtNLM"/>
    </source>
</evidence>
<feature type="transmembrane region" description="Helical" evidence="15">
    <location>
        <begin position="415"/>
        <end position="435"/>
    </location>
</feature>
<feature type="transmembrane region" description="Helical" evidence="15">
    <location>
        <begin position="17"/>
        <end position="36"/>
    </location>
</feature>
<reference evidence="16 17" key="1">
    <citation type="submission" date="2024-02" db="EMBL/GenBank/DDBJ databases">
        <authorList>
            <person name="Daric V."/>
            <person name="Darras S."/>
        </authorList>
    </citation>
    <scope>NUCLEOTIDE SEQUENCE [LARGE SCALE GENOMIC DNA]</scope>
</reference>
<keyword evidence="10" id="KW-0325">Glycoprotein</keyword>
<gene>
    <name evidence="16" type="ORF">CVLEPA_LOCUS27728</name>
</gene>
<dbReference type="InterPro" id="IPR051163">
    <property type="entry name" value="Sodium:Solute_Symporter_SSF"/>
</dbReference>
<keyword evidence="5 15" id="KW-0812">Transmembrane</keyword>
<comment type="caution">
    <text evidence="16">The sequence shown here is derived from an EMBL/GenBank/DDBJ whole genome shotgun (WGS) entry which is preliminary data.</text>
</comment>
<evidence type="ECO:0000256" key="12">
    <source>
        <dbReference type="ARBA" id="ARBA00036099"/>
    </source>
</evidence>
<evidence type="ECO:0000256" key="13">
    <source>
        <dbReference type="RuleBase" id="RU362091"/>
    </source>
</evidence>
<keyword evidence="8" id="KW-0406">Ion transport</keyword>
<dbReference type="Proteomes" id="UP001642483">
    <property type="component" value="Unassembled WGS sequence"/>
</dbReference>
<feature type="transmembrane region" description="Helical" evidence="15">
    <location>
        <begin position="282"/>
        <end position="307"/>
    </location>
</feature>
<evidence type="ECO:0000313" key="17">
    <source>
        <dbReference type="Proteomes" id="UP001642483"/>
    </source>
</evidence>
<evidence type="ECO:0000256" key="8">
    <source>
        <dbReference type="ARBA" id="ARBA00023065"/>
    </source>
</evidence>
<evidence type="ECO:0000256" key="2">
    <source>
        <dbReference type="ARBA" id="ARBA00006434"/>
    </source>
</evidence>
<feature type="transmembrane region" description="Helical" evidence="15">
    <location>
        <begin position="342"/>
        <end position="363"/>
    </location>
</feature>
<keyword evidence="6 15" id="KW-1133">Transmembrane helix</keyword>
<evidence type="ECO:0000256" key="9">
    <source>
        <dbReference type="ARBA" id="ARBA00023136"/>
    </source>
</evidence>
<comment type="subcellular location">
    <subcellularLocation>
        <location evidence="1">Cell membrane</location>
        <topology evidence="1">Multi-pass membrane protein</topology>
    </subcellularLocation>
</comment>
<organism evidence="16 17">
    <name type="scientific">Clavelina lepadiformis</name>
    <name type="common">Light-bulb sea squirt</name>
    <name type="synonym">Ascidia lepadiformis</name>
    <dbReference type="NCBI Taxonomy" id="159417"/>
    <lineage>
        <taxon>Eukaryota</taxon>
        <taxon>Metazoa</taxon>
        <taxon>Chordata</taxon>
        <taxon>Tunicata</taxon>
        <taxon>Ascidiacea</taxon>
        <taxon>Aplousobranchia</taxon>
        <taxon>Clavelinidae</taxon>
        <taxon>Clavelina</taxon>
    </lineage>
</organism>
<evidence type="ECO:0000256" key="10">
    <source>
        <dbReference type="ARBA" id="ARBA00023180"/>
    </source>
</evidence>
<evidence type="ECO:0000256" key="11">
    <source>
        <dbReference type="ARBA" id="ARBA00023201"/>
    </source>
</evidence>
<feature type="transmembrane region" description="Helical" evidence="15">
    <location>
        <begin position="528"/>
        <end position="548"/>
    </location>
</feature>
<protein>
    <recommendedName>
        <fullName evidence="18">Sodium-coupled monocarboxylate transporter 1</fullName>
    </recommendedName>
</protein>
<keyword evidence="4" id="KW-1003">Cell membrane</keyword>
<keyword evidence="9 15" id="KW-0472">Membrane</keyword>
<feature type="region of interest" description="Disordered" evidence="14">
    <location>
        <begin position="596"/>
        <end position="616"/>
    </location>
</feature>